<dbReference type="EMBL" id="BGZK01000630">
    <property type="protein sequence ID" value="GBP53644.1"/>
    <property type="molecule type" value="Genomic_DNA"/>
</dbReference>
<feature type="region of interest" description="Disordered" evidence="1">
    <location>
        <begin position="1"/>
        <end position="24"/>
    </location>
</feature>
<organism evidence="2 3">
    <name type="scientific">Eumeta variegata</name>
    <name type="common">Bagworm moth</name>
    <name type="synonym">Eumeta japonica</name>
    <dbReference type="NCBI Taxonomy" id="151549"/>
    <lineage>
        <taxon>Eukaryota</taxon>
        <taxon>Metazoa</taxon>
        <taxon>Ecdysozoa</taxon>
        <taxon>Arthropoda</taxon>
        <taxon>Hexapoda</taxon>
        <taxon>Insecta</taxon>
        <taxon>Pterygota</taxon>
        <taxon>Neoptera</taxon>
        <taxon>Endopterygota</taxon>
        <taxon>Lepidoptera</taxon>
        <taxon>Glossata</taxon>
        <taxon>Ditrysia</taxon>
        <taxon>Tineoidea</taxon>
        <taxon>Psychidae</taxon>
        <taxon>Oiketicinae</taxon>
        <taxon>Eumeta</taxon>
    </lineage>
</organism>
<reference evidence="2 3" key="1">
    <citation type="journal article" date="2019" name="Commun. Biol.">
        <title>The bagworm genome reveals a unique fibroin gene that provides high tensile strength.</title>
        <authorList>
            <person name="Kono N."/>
            <person name="Nakamura H."/>
            <person name="Ohtoshi R."/>
            <person name="Tomita M."/>
            <person name="Numata K."/>
            <person name="Arakawa K."/>
        </authorList>
    </citation>
    <scope>NUCLEOTIDE SEQUENCE [LARGE SCALE GENOMIC DNA]</scope>
</reference>
<evidence type="ECO:0000256" key="1">
    <source>
        <dbReference type="SAM" id="MobiDB-lite"/>
    </source>
</evidence>
<sequence length="118" mass="12957">MSHAPESVLRRARGDPKSNAGYIPAITPPALRRPVLAPLKIEYAIKMCGYSLSRRPSAYNEVPTPFPTPHSSSIVHPNPTREAGNALVTPLKFLVSMRSDDHLSSDLLVRLSLQISMK</sequence>
<evidence type="ECO:0000313" key="2">
    <source>
        <dbReference type="EMBL" id="GBP53644.1"/>
    </source>
</evidence>
<accession>A0A4C1WUD3</accession>
<dbReference type="Proteomes" id="UP000299102">
    <property type="component" value="Unassembled WGS sequence"/>
</dbReference>
<gene>
    <name evidence="2" type="ORF">EVAR_38618_1</name>
</gene>
<dbReference type="AlphaFoldDB" id="A0A4C1WUD3"/>
<comment type="caution">
    <text evidence="2">The sequence shown here is derived from an EMBL/GenBank/DDBJ whole genome shotgun (WGS) entry which is preliminary data.</text>
</comment>
<name>A0A4C1WUD3_EUMVA</name>
<protein>
    <submittedName>
        <fullName evidence="2">Uncharacterized protein</fullName>
    </submittedName>
</protein>
<feature type="region of interest" description="Disordered" evidence="1">
    <location>
        <begin position="61"/>
        <end position="81"/>
    </location>
</feature>
<keyword evidence="3" id="KW-1185">Reference proteome</keyword>
<evidence type="ECO:0000313" key="3">
    <source>
        <dbReference type="Proteomes" id="UP000299102"/>
    </source>
</evidence>
<proteinExistence type="predicted"/>